<proteinExistence type="predicted"/>
<evidence type="ECO:0000313" key="1">
    <source>
        <dbReference type="EMBL" id="VIO51709.1"/>
    </source>
</evidence>
<name>A0A4E9DQC2_GIBZA</name>
<accession>A0A4E9DQC2</accession>
<sequence length="391" mass="42791">MSLRYAAAVCRLTVPYVLDPRLPAPLASDRVSHLVVAVGHGSIELDLPDDQPLDLTAHLHGYVPIARHRQPGSDLDAGDKCELLAQYPRVPYPLLGRLPDPRVERVGRSTDAGEPVQHLLERQQPRDVRHHHPAQSLGQEAGYLAATCAAVETFALVAVGDDDYLPVEDEDVLRQLLHVAVLQRRHLGSPPGLSSPDPVEILRDGRPPTCVSCAAVARVCRLPQRLAHDACQLLSAGLEPRVLPVRRERLPRPFVDQAVGDVAQPYCLRQLAALPSATCQLVEPVLGLLLYRLSRRLEAGHGDAVAQIVDRLVIAVPPESCLPFLVVAVASAVCHPADDRAHRRVRTACEPRLVALVEAVDRGEARLARRFLRVVRVIFEEVLQHDNPAAP</sequence>
<reference evidence="1" key="1">
    <citation type="submission" date="2019-04" db="EMBL/GenBank/DDBJ databases">
        <authorList>
            <person name="Melise S."/>
            <person name="Noan J."/>
            <person name="Okalmin O."/>
        </authorList>
    </citation>
    <scope>NUCLEOTIDE SEQUENCE</scope>
    <source>
        <strain evidence="1">FN9</strain>
    </source>
</reference>
<gene>
    <name evidence="1" type="ORF">FUG_LOCUS41</name>
</gene>
<dbReference type="AlphaFoldDB" id="A0A4E9DQC2"/>
<organism evidence="1">
    <name type="scientific">Gibberella zeae</name>
    <name type="common">Wheat head blight fungus</name>
    <name type="synonym">Fusarium graminearum</name>
    <dbReference type="NCBI Taxonomy" id="5518"/>
    <lineage>
        <taxon>Eukaryota</taxon>
        <taxon>Fungi</taxon>
        <taxon>Dikarya</taxon>
        <taxon>Ascomycota</taxon>
        <taxon>Pezizomycotina</taxon>
        <taxon>Sordariomycetes</taxon>
        <taxon>Hypocreomycetidae</taxon>
        <taxon>Hypocreales</taxon>
        <taxon>Nectriaceae</taxon>
        <taxon>Fusarium</taxon>
    </lineage>
</organism>
<protein>
    <submittedName>
        <fullName evidence="1">Uncharacterized protein</fullName>
    </submittedName>
</protein>
<dbReference type="EMBL" id="CAAKMV010000003">
    <property type="protein sequence ID" value="VIO51709.1"/>
    <property type="molecule type" value="Genomic_DNA"/>
</dbReference>